<accession>A0ABS3RVC2</accession>
<evidence type="ECO:0000313" key="2">
    <source>
        <dbReference type="EMBL" id="MBO2460253.1"/>
    </source>
</evidence>
<gene>
    <name evidence="2" type="ORF">J4709_21970</name>
</gene>
<evidence type="ECO:0000256" key="1">
    <source>
        <dbReference type="SAM" id="MobiDB-lite"/>
    </source>
</evidence>
<keyword evidence="3" id="KW-1185">Reference proteome</keyword>
<feature type="region of interest" description="Disordered" evidence="1">
    <location>
        <begin position="1"/>
        <end position="38"/>
    </location>
</feature>
<feature type="compositionally biased region" description="Basic residues" evidence="1">
    <location>
        <begin position="25"/>
        <end position="35"/>
    </location>
</feature>
<dbReference type="EMBL" id="JAGEPF010000013">
    <property type="protein sequence ID" value="MBO2460253.1"/>
    <property type="molecule type" value="Genomic_DNA"/>
</dbReference>
<organism evidence="2 3">
    <name type="scientific">Actinomadura violacea</name>
    <dbReference type="NCBI Taxonomy" id="2819934"/>
    <lineage>
        <taxon>Bacteria</taxon>
        <taxon>Bacillati</taxon>
        <taxon>Actinomycetota</taxon>
        <taxon>Actinomycetes</taxon>
        <taxon>Streptosporangiales</taxon>
        <taxon>Thermomonosporaceae</taxon>
        <taxon>Actinomadura</taxon>
    </lineage>
</organism>
<comment type="caution">
    <text evidence="2">The sequence shown here is derived from an EMBL/GenBank/DDBJ whole genome shotgun (WGS) entry which is preliminary data.</text>
</comment>
<proteinExistence type="predicted"/>
<evidence type="ECO:0000313" key="3">
    <source>
        <dbReference type="Proteomes" id="UP000680206"/>
    </source>
</evidence>
<name>A0ABS3RVC2_9ACTN</name>
<dbReference type="Proteomes" id="UP000680206">
    <property type="component" value="Unassembled WGS sequence"/>
</dbReference>
<feature type="region of interest" description="Disordered" evidence="1">
    <location>
        <begin position="188"/>
        <end position="209"/>
    </location>
</feature>
<dbReference type="RefSeq" id="WP_208243652.1">
    <property type="nucleotide sequence ID" value="NZ_JAGEPF010000013.1"/>
</dbReference>
<reference evidence="2 3" key="1">
    <citation type="submission" date="2021-03" db="EMBL/GenBank/DDBJ databases">
        <title>Actinomadura violae sp. nov., isolated from lichen in Thailand.</title>
        <authorList>
            <person name="Kanchanasin P."/>
            <person name="Saeng-In P."/>
            <person name="Phongsopitanun W."/>
            <person name="Yuki M."/>
            <person name="Kudo T."/>
            <person name="Ohkuma M."/>
            <person name="Tanasupawat S."/>
        </authorList>
    </citation>
    <scope>NUCLEOTIDE SEQUENCE [LARGE SCALE GENOMIC DNA]</scope>
    <source>
        <strain evidence="2 3">LCR2-06</strain>
    </source>
</reference>
<protein>
    <submittedName>
        <fullName evidence="2">Uncharacterized protein</fullName>
    </submittedName>
</protein>
<sequence>MTTAGHAFGDPQQTNPDLPVIPPHPPRRQRQRQGIRPRDRRIVQAFALTALIPALLVLKWKDETNSVQKSMKPPEKVTDVPQGATGTLAGAQWKVVGRQTVAPLPLGGAKPKDDTVTQLQVVLAVRPDDAAAAKAIGSYGIVYTFTDGDGRSWSATGLTTGTARPGAVARLTVKGTVPRTRAAALALRVQAPKASRKPGKPLPSLRFAP</sequence>